<name>A0A6B0SQW7_9EURY</name>
<dbReference type="SUPFAM" id="SSF158622">
    <property type="entry name" value="YheA/YmcA-like"/>
    <property type="match status" value="1"/>
</dbReference>
<evidence type="ECO:0000313" key="2">
    <source>
        <dbReference type="Proteomes" id="UP000437065"/>
    </source>
</evidence>
<dbReference type="InterPro" id="IPR023378">
    <property type="entry name" value="YheA/YmcA-like_dom_sf"/>
</dbReference>
<reference evidence="1 2" key="1">
    <citation type="submission" date="2019-12" db="EMBL/GenBank/DDBJ databases">
        <title>Isolation and characterization of three novel carbon monoxide-oxidizing members of Halobacteria from salione crusts and soils.</title>
        <authorList>
            <person name="Myers M.R."/>
            <person name="King G.M."/>
        </authorList>
    </citation>
    <scope>NUCLEOTIDE SEQUENCE [LARGE SCALE GENOMIC DNA]</scope>
    <source>
        <strain evidence="1 2">WSA2</strain>
    </source>
</reference>
<keyword evidence="2" id="KW-1185">Reference proteome</keyword>
<dbReference type="AlphaFoldDB" id="A0A6B0SQW7"/>
<dbReference type="InterPro" id="IPR010368">
    <property type="entry name" value="Com_YlbF"/>
</dbReference>
<dbReference type="Proteomes" id="UP000437065">
    <property type="component" value="Unassembled WGS sequence"/>
</dbReference>
<comment type="caution">
    <text evidence="1">The sequence shown here is derived from an EMBL/GenBank/DDBJ whole genome shotgun (WGS) entry which is preliminary data.</text>
</comment>
<proteinExistence type="predicted"/>
<gene>
    <name evidence="1" type="ORF">GRX01_06080</name>
</gene>
<evidence type="ECO:0000313" key="1">
    <source>
        <dbReference type="EMBL" id="MXR40907.1"/>
    </source>
</evidence>
<dbReference type="Gene3D" id="1.20.1500.10">
    <property type="entry name" value="YheA/YmcA-like"/>
    <property type="match status" value="1"/>
</dbReference>
<dbReference type="OrthoDB" id="211540at2157"/>
<organism evidence="1 2">
    <name type="scientific">Halobaculum saliterrae</name>
    <dbReference type="NCBI Taxonomy" id="2073113"/>
    <lineage>
        <taxon>Archaea</taxon>
        <taxon>Methanobacteriati</taxon>
        <taxon>Methanobacteriota</taxon>
        <taxon>Stenosarchaea group</taxon>
        <taxon>Halobacteria</taxon>
        <taxon>Halobacteriales</taxon>
        <taxon>Haloferacaceae</taxon>
        <taxon>Halobaculum</taxon>
    </lineage>
</organism>
<dbReference type="Pfam" id="PF06133">
    <property type="entry name" value="Com_YlbF"/>
    <property type="match status" value="1"/>
</dbReference>
<sequence length="133" mass="14576">MSIETDAPEASAADDALETLAADLGDAIADSPTYRRFEEAKAAVQNDEEAQERISEFERLRQEFAVAKQAGQADQETMEKVQAAQQELHSLPVMQEYVEAQDELEDRLEALNMAISEPLDVDFGGKAGGCCHD</sequence>
<protein>
    <submittedName>
        <fullName evidence="1">YlbF family regulator</fullName>
    </submittedName>
</protein>
<dbReference type="EMBL" id="WUUS01000003">
    <property type="protein sequence ID" value="MXR40907.1"/>
    <property type="molecule type" value="Genomic_DNA"/>
</dbReference>
<dbReference type="RefSeq" id="WP_159664525.1">
    <property type="nucleotide sequence ID" value="NZ_WUUS01000003.1"/>
</dbReference>
<accession>A0A6B0SQW7</accession>